<accession>S0ES90</accession>
<dbReference type="OrthoDB" id="9767366at2"/>
<sequence>MISRAQTVFSGGPILTMEPENPVAEALAIGSDGRILAVGRESEVKILARSTTKQIDLQGKALLPGFFDCHMHILPLGLALMQVDLSPSVAKSTDDIVRLLRKRLEEQPDAPCILGNRYDHNRLTPPAHPTRYDLDKVCTDRPVRIEHTSGHAAVVNSHALKLLNITRETPDPIGGTIVRDANGEPTGVLLETASWQNLDKIIPPPTRAQQLEALKLANRYLVERGITSASDANTLPEEIEAYVQAVHTKVLQVRVNGMIAWADVMRSARNNPPAPHDFHHPDISGHQFHIGQAKLFSDGAITTRTCRLSQPFQDMPDNYGLFLHPPEELEAYILAAHQKGWQIATHAIGDAAIDLVLRCYAKAQRAHPRPRPGHRIEHCMLLNTDLIARLRRQRIWSIGQPEFLSQLGDAYIAALGMERANALSPYATLEAQGVAQAFSSDCPVVPGAPLDGIHAAMERKTPSGLVLNEQERVPVEVALYAYTASPAYATRTDDDRGTLSAGKWADFVILSENPMKVPLSEWERLNVVATFIQGERVYGELS</sequence>
<dbReference type="KEGG" id="ccz:CCALI_00115"/>
<dbReference type="Pfam" id="PF07969">
    <property type="entry name" value="Amidohydro_3"/>
    <property type="match status" value="1"/>
</dbReference>
<dbReference type="eggNOG" id="COG1574">
    <property type="taxonomic scope" value="Bacteria"/>
</dbReference>
<reference evidence="3" key="1">
    <citation type="submission" date="2013-03" db="EMBL/GenBank/DDBJ databases">
        <title>Genome sequence of Chthonomonas calidirosea, the first sequenced genome from the Armatimonadetes phylum (formally candidate division OP10).</title>
        <authorList>
            <person name="Lee K.C.Y."/>
            <person name="Morgan X.C."/>
            <person name="Dunfield P.F."/>
            <person name="Tamas I."/>
            <person name="Houghton K.M."/>
            <person name="Vyssotski M."/>
            <person name="Ryan J.L.J."/>
            <person name="Lagutin K."/>
            <person name="McDonald I.R."/>
            <person name="Stott M.B."/>
        </authorList>
    </citation>
    <scope>NUCLEOTIDE SEQUENCE [LARGE SCALE GENOMIC DNA]</scope>
    <source>
        <strain evidence="3">DSM 23976 / ICMP 18418 / T49</strain>
    </source>
</reference>
<feature type="domain" description="Amidohydrolase 3" evidence="1">
    <location>
        <begin position="55"/>
        <end position="538"/>
    </location>
</feature>
<dbReference type="PATRIC" id="fig|1303518.3.peg.117"/>
<dbReference type="InterPro" id="IPR032466">
    <property type="entry name" value="Metal_Hydrolase"/>
</dbReference>
<dbReference type="EMBL" id="HF951689">
    <property type="protein sequence ID" value="CCW33954.1"/>
    <property type="molecule type" value="Genomic_DNA"/>
</dbReference>
<dbReference type="SUPFAM" id="SSF51338">
    <property type="entry name" value="Composite domain of metallo-dependent hydrolases"/>
    <property type="match status" value="1"/>
</dbReference>
<protein>
    <submittedName>
        <fullName evidence="2">Predicted metal-dependent hydrolase with the TIM-barrel fold</fullName>
    </submittedName>
</protein>
<evidence type="ECO:0000313" key="3">
    <source>
        <dbReference type="Proteomes" id="UP000014227"/>
    </source>
</evidence>
<evidence type="ECO:0000259" key="1">
    <source>
        <dbReference type="Pfam" id="PF07969"/>
    </source>
</evidence>
<dbReference type="AlphaFoldDB" id="S0ES90"/>
<dbReference type="STRING" id="454171.CP488_01043"/>
<dbReference type="SUPFAM" id="SSF51556">
    <property type="entry name" value="Metallo-dependent hydrolases"/>
    <property type="match status" value="1"/>
</dbReference>
<dbReference type="GO" id="GO:0016810">
    <property type="term" value="F:hydrolase activity, acting on carbon-nitrogen (but not peptide) bonds"/>
    <property type="evidence" value="ECO:0007669"/>
    <property type="project" value="InterPro"/>
</dbReference>
<dbReference type="Gene3D" id="3.10.310.70">
    <property type="match status" value="1"/>
</dbReference>
<name>S0ES90_CHTCT</name>
<dbReference type="InterPro" id="IPR033932">
    <property type="entry name" value="YtcJ-like"/>
</dbReference>
<dbReference type="PANTHER" id="PTHR22642">
    <property type="entry name" value="IMIDAZOLONEPROPIONASE"/>
    <property type="match status" value="1"/>
</dbReference>
<dbReference type="PANTHER" id="PTHR22642:SF2">
    <property type="entry name" value="PROTEIN LONG AFTER FAR-RED 3"/>
    <property type="match status" value="1"/>
</dbReference>
<dbReference type="InterPro" id="IPR011059">
    <property type="entry name" value="Metal-dep_hydrolase_composite"/>
</dbReference>
<organism evidence="2 3">
    <name type="scientific">Chthonomonas calidirosea (strain DSM 23976 / ICMP 18418 / T49)</name>
    <dbReference type="NCBI Taxonomy" id="1303518"/>
    <lineage>
        <taxon>Bacteria</taxon>
        <taxon>Bacillati</taxon>
        <taxon>Armatimonadota</taxon>
        <taxon>Chthonomonadia</taxon>
        <taxon>Chthonomonadales</taxon>
        <taxon>Chthonomonadaceae</taxon>
        <taxon>Chthonomonas</taxon>
    </lineage>
</organism>
<evidence type="ECO:0000313" key="2">
    <source>
        <dbReference type="EMBL" id="CCW33954.1"/>
    </source>
</evidence>
<dbReference type="CDD" id="cd01300">
    <property type="entry name" value="YtcJ_like"/>
    <property type="match status" value="1"/>
</dbReference>
<gene>
    <name evidence="2" type="ORF">CCALI_00115</name>
</gene>
<keyword evidence="3" id="KW-1185">Reference proteome</keyword>
<dbReference type="Proteomes" id="UP000014227">
    <property type="component" value="Chromosome I"/>
</dbReference>
<proteinExistence type="predicted"/>
<dbReference type="RefSeq" id="WP_016481518.1">
    <property type="nucleotide sequence ID" value="NC_021487.1"/>
</dbReference>
<keyword evidence="2" id="KW-0378">Hydrolase</keyword>
<dbReference type="FunCoup" id="S0ES90">
    <property type="interactions" value="222"/>
</dbReference>
<dbReference type="InterPro" id="IPR013108">
    <property type="entry name" value="Amidohydro_3"/>
</dbReference>
<dbReference type="InParanoid" id="S0ES90"/>
<dbReference type="Gene3D" id="2.30.40.10">
    <property type="entry name" value="Urease, subunit C, domain 1"/>
    <property type="match status" value="1"/>
</dbReference>
<dbReference type="Gene3D" id="3.20.20.140">
    <property type="entry name" value="Metal-dependent hydrolases"/>
    <property type="match status" value="1"/>
</dbReference>
<dbReference type="HOGENOM" id="CLU_009942_2_0_0"/>